<feature type="domain" description="Dynein heavy chain AAA module D4" evidence="3">
    <location>
        <begin position="376"/>
        <end position="592"/>
    </location>
</feature>
<dbReference type="EMBL" id="VXIV02003127">
    <property type="protein sequence ID" value="KAF6021111.1"/>
    <property type="molecule type" value="Genomic_DNA"/>
</dbReference>
<keyword evidence="5" id="KW-1185">Reference proteome</keyword>
<name>A0A7J7J6F3_BUGNE</name>
<dbReference type="PANTHER" id="PTHR46961:SF15">
    <property type="entry name" value="AAA+ ATPASE DOMAIN-CONTAINING PROTEIN"/>
    <property type="match status" value="1"/>
</dbReference>
<dbReference type="Gene3D" id="1.20.920.30">
    <property type="match status" value="1"/>
</dbReference>
<evidence type="ECO:0000256" key="1">
    <source>
        <dbReference type="ARBA" id="ARBA00008887"/>
    </source>
</evidence>
<dbReference type="SUPFAM" id="SSF52540">
    <property type="entry name" value="P-loop containing nucleoside triphosphate hydrolases"/>
    <property type="match status" value="1"/>
</dbReference>
<accession>A0A7J7J6F3</accession>
<organism evidence="4 5">
    <name type="scientific">Bugula neritina</name>
    <name type="common">Brown bryozoan</name>
    <name type="synonym">Sertularia neritina</name>
    <dbReference type="NCBI Taxonomy" id="10212"/>
    <lineage>
        <taxon>Eukaryota</taxon>
        <taxon>Metazoa</taxon>
        <taxon>Spiralia</taxon>
        <taxon>Lophotrochozoa</taxon>
        <taxon>Bryozoa</taxon>
        <taxon>Gymnolaemata</taxon>
        <taxon>Cheilostomatida</taxon>
        <taxon>Flustrina</taxon>
        <taxon>Buguloidea</taxon>
        <taxon>Bugulidae</taxon>
        <taxon>Bugula</taxon>
    </lineage>
</organism>
<dbReference type="PANTHER" id="PTHR46961">
    <property type="entry name" value="DYNEIN HEAVY CHAIN 1, AXONEMAL-LIKE PROTEIN"/>
    <property type="match status" value="1"/>
</dbReference>
<feature type="region of interest" description="Disordered" evidence="2">
    <location>
        <begin position="871"/>
        <end position="900"/>
    </location>
</feature>
<dbReference type="GO" id="GO:0030286">
    <property type="term" value="C:dynein complex"/>
    <property type="evidence" value="ECO:0007669"/>
    <property type="project" value="InterPro"/>
</dbReference>
<dbReference type="Pfam" id="PF12775">
    <property type="entry name" value="AAA_7"/>
    <property type="match status" value="1"/>
</dbReference>
<dbReference type="Pfam" id="PF12780">
    <property type="entry name" value="AAA_8"/>
    <property type="match status" value="1"/>
</dbReference>
<comment type="caution">
    <text evidence="4">The sequence shown here is derived from an EMBL/GenBank/DDBJ whole genome shotgun (WGS) entry which is preliminary data.</text>
</comment>
<dbReference type="GO" id="GO:0045505">
    <property type="term" value="F:dynein intermediate chain binding"/>
    <property type="evidence" value="ECO:0007669"/>
    <property type="project" value="InterPro"/>
</dbReference>
<dbReference type="Gene3D" id="1.20.920.20">
    <property type="match status" value="1"/>
</dbReference>
<reference evidence="4" key="1">
    <citation type="submission" date="2020-06" db="EMBL/GenBank/DDBJ databases">
        <title>Draft genome of Bugula neritina, a colonial animal packing powerful symbionts and potential medicines.</title>
        <authorList>
            <person name="Rayko M."/>
        </authorList>
    </citation>
    <scope>NUCLEOTIDE SEQUENCE [LARGE SCALE GENOMIC DNA]</scope>
    <source>
        <strain evidence="4">Kwan_BN1</strain>
    </source>
</reference>
<dbReference type="Proteomes" id="UP000593567">
    <property type="component" value="Unassembled WGS sequence"/>
</dbReference>
<evidence type="ECO:0000256" key="2">
    <source>
        <dbReference type="SAM" id="MobiDB-lite"/>
    </source>
</evidence>
<dbReference type="AlphaFoldDB" id="A0A7J7J6F3"/>
<evidence type="ECO:0000259" key="3">
    <source>
        <dbReference type="Pfam" id="PF12780"/>
    </source>
</evidence>
<protein>
    <recommendedName>
        <fullName evidence="3">Dynein heavy chain AAA module D4 domain-containing protein</fullName>
    </recommendedName>
</protein>
<gene>
    <name evidence="4" type="ORF">EB796_020581</name>
</gene>
<proteinExistence type="inferred from homology"/>
<dbReference type="GO" id="GO:0051959">
    <property type="term" value="F:dynein light intermediate chain binding"/>
    <property type="evidence" value="ECO:0007669"/>
    <property type="project" value="InterPro"/>
</dbReference>
<feature type="compositionally biased region" description="Low complexity" evidence="2">
    <location>
        <begin position="885"/>
        <end position="900"/>
    </location>
</feature>
<dbReference type="InterPro" id="IPR026983">
    <property type="entry name" value="DHC"/>
</dbReference>
<dbReference type="InterPro" id="IPR027417">
    <property type="entry name" value="P-loop_NTPase"/>
</dbReference>
<dbReference type="Gene3D" id="3.40.50.300">
    <property type="entry name" value="P-loop containing nucleotide triphosphate hydrolases"/>
    <property type="match status" value="1"/>
</dbReference>
<dbReference type="GO" id="GO:0007018">
    <property type="term" value="P:microtubule-based movement"/>
    <property type="evidence" value="ECO:0007669"/>
    <property type="project" value="InterPro"/>
</dbReference>
<evidence type="ECO:0000313" key="4">
    <source>
        <dbReference type="EMBL" id="KAF6021111.1"/>
    </source>
</evidence>
<dbReference type="InterPro" id="IPR024317">
    <property type="entry name" value="Dynein_heavy_chain_D4_dom"/>
</dbReference>
<dbReference type="Gene3D" id="1.10.472.130">
    <property type="match status" value="1"/>
</dbReference>
<evidence type="ECO:0000313" key="5">
    <source>
        <dbReference type="Proteomes" id="UP000593567"/>
    </source>
</evidence>
<comment type="similarity">
    <text evidence="1">Belongs to the dynein heavy chain family.</text>
</comment>
<sequence length="900" mass="102723">MISKQLCDWLLCCVTMPTKSLPDDDRDICVFDYYVDESGEWDPWQSRVPEVGYSDSLNMLGDVFVDTVETIRTRILMEFASQSGQNILLIGPYGSGKTSMINDFISTQDAMTAIHKRLVFSGASTSKQLQQFIELNVFHRQGFVYGAKEGKKFRLFVDDINLPKPDGDGVQRVNERHFAVFSLAAPEGEGLKNVVHCVLEAHMTQNDSPGLIIDLHNAIVQASCRLLQLVQKTLRACDMPGREYYAFSLRDINNCFMNLKRLVEEDRCEENTVISLWRYEMSRIIRDQLCRSADLNWFDATLDKLVKDTWQVESETLTQTFLTFNTDARSHQRVGIVDRQKFNKVVLQPMADMKLVYNCLNTLLIRHNEELGNVKLDIMLSDHIIHHIIKLHRILTLHHSGSMLLIGSVGCHLTTLCRLALYLADIDIFKLDTSKTNGFLDGLRSAIRVTGAEARELVDPMFLDAINSLLVSGEYAHIFSNDELDGLLQAIHPAMKRDFPTGNTDAMKYFVSRVQSNLHIIICLPPNHSLLKQASVCYPGLLSGCQTLWLCDWSSEFLMSEASHFITKYNLATDETISASVTNCLANIHSYILRDCKQTVWAGDQAAEVQMVQVSINERKKEQIKYKQLKVPNLPYSKMILLEQIRNRHKKMDEPARNNVFAGPMTFRRFLHSFRHTYSEMSEKRATNLSTYKKVLSALDTTRSDCEKMKDEHKDVMVKYYNVVDETSTILKKLTHKATTLEKLKAKIGQATALSAFLQMNDLSSDEEDDDSLLAPEERDKYDVAFEKMREQKMRSRQVKAIEELATAKKKVEECRIKLGYAKEQVVIWKGKVDRQCIERVRSFTNPSLLVVQVMEMVMVLIGKRMSFGRDNQNKSTHVSDETSGRISASSSSTRFTKKS</sequence>
<dbReference type="OrthoDB" id="286107at2759"/>